<dbReference type="InterPro" id="IPR002347">
    <property type="entry name" value="SDR_fam"/>
</dbReference>
<proteinExistence type="inferred from homology"/>
<reference evidence="4 5" key="1">
    <citation type="submission" date="2018-02" db="EMBL/GenBank/DDBJ databases">
        <title>Complete genome sequence of Streptomyces dengpaensis, the producer of angucyclines.</title>
        <authorList>
            <person name="Yumei L."/>
        </authorList>
    </citation>
    <scope>NUCLEOTIDE SEQUENCE [LARGE SCALE GENOMIC DNA]</scope>
    <source>
        <strain evidence="4 5">XZHG99</strain>
    </source>
</reference>
<dbReference type="Pfam" id="PF00561">
    <property type="entry name" value="Abhydrolase_1"/>
    <property type="match status" value="1"/>
</dbReference>
<comment type="similarity">
    <text evidence="1">Belongs to the short-chain dehydrogenases/reductases (SDR) family.</text>
</comment>
<dbReference type="Gene3D" id="3.40.50.720">
    <property type="entry name" value="NAD(P)-binding Rossmann-like Domain"/>
    <property type="match status" value="1"/>
</dbReference>
<dbReference type="PRINTS" id="PR00080">
    <property type="entry name" value="SDRFAMILY"/>
</dbReference>
<dbReference type="Pfam" id="PF00106">
    <property type="entry name" value="adh_short"/>
    <property type="match status" value="1"/>
</dbReference>
<dbReference type="InterPro" id="IPR036291">
    <property type="entry name" value="NAD(P)-bd_dom_sf"/>
</dbReference>
<protein>
    <submittedName>
        <fullName evidence="4">Short chain dehydrogenase</fullName>
    </submittedName>
</protein>
<evidence type="ECO:0000313" key="5">
    <source>
        <dbReference type="Proteomes" id="UP000238413"/>
    </source>
</evidence>
<keyword evidence="5" id="KW-1185">Reference proteome</keyword>
<dbReference type="PANTHER" id="PTHR43391">
    <property type="entry name" value="RETINOL DEHYDROGENASE-RELATED"/>
    <property type="match status" value="1"/>
</dbReference>
<evidence type="ECO:0000256" key="1">
    <source>
        <dbReference type="ARBA" id="ARBA00006484"/>
    </source>
</evidence>
<dbReference type="NCBIfam" id="NF004514">
    <property type="entry name" value="PRK05855.1"/>
    <property type="match status" value="1"/>
</dbReference>
<dbReference type="InterPro" id="IPR029058">
    <property type="entry name" value="AB_hydrolase_fold"/>
</dbReference>
<dbReference type="InterPro" id="IPR057326">
    <property type="entry name" value="KR_dom"/>
</dbReference>
<dbReference type="SUPFAM" id="SSF51735">
    <property type="entry name" value="NAD(P)-binding Rossmann-fold domains"/>
    <property type="match status" value="1"/>
</dbReference>
<dbReference type="PRINTS" id="PR00081">
    <property type="entry name" value="GDHRDH"/>
</dbReference>
<dbReference type="InterPro" id="IPR000073">
    <property type="entry name" value="AB_hydrolase_1"/>
</dbReference>
<dbReference type="SMART" id="SM00822">
    <property type="entry name" value="PKS_KR"/>
    <property type="match status" value="1"/>
</dbReference>
<dbReference type="PANTHER" id="PTHR43391:SF12">
    <property type="entry name" value="OXIDOREDUCTASE EPHD-RELATED"/>
    <property type="match status" value="1"/>
</dbReference>
<keyword evidence="2" id="KW-0560">Oxidoreductase</keyword>
<evidence type="ECO:0000313" key="4">
    <source>
        <dbReference type="EMBL" id="AVH57735.1"/>
    </source>
</evidence>
<dbReference type="SUPFAM" id="SSF53474">
    <property type="entry name" value="alpha/beta-Hydrolases"/>
    <property type="match status" value="1"/>
</dbReference>
<sequence>MSLEGARERWVRTGGVELCVAELGDETQPTVVLVHGYPDSKEVWSEVAVRLAEHFHVVLYDVRGHGRSTAPQPLRGGFTLEKLTDDFLAVVDAVSPDKPVHLVGHDWGSVQSWEFVTVRRTEGRIASFTSMSGPSLDHFGHWIKQRVKRPTPRRVGQLLGQGAKSWYVYMLHTPVLPELAWRGPLGKQWPKILQRFEKVPSDGYPTRSLPSDAAHGAWLYRDNVRARLTRPRTDVYAHAPVQLVTPLGDAFLSEKLYDELEQWAPRLVRRTLPAKHWIPRTRPDQLAAWITEFVTANEGGRSAPVASGPYADRFGGQLVLVTGAGSGIGRATAFAFAEAGARVVAVDRDAESAARTAEMARLIGSPEAWAETVDVSDEQSMEKLAEKVATEYGVVDVLVNNAGIGLSGSFFDTSTEDWKKVLDVNLWGVIHGCRLFGKQMAERGQGGHIVNTASAAAYQPSKALPAYSTSKAAVLMLSECLRAELAGQGIGVSAICPGFVNTNITSTARFAGVDAIEEKRRQKKSARMYGLRNYPPEKVADAILRAVVRNQAVVPVTPEARGAHLMSRFTPKALRAIARLEPPL</sequence>
<dbReference type="RefSeq" id="WP_099501982.1">
    <property type="nucleotide sequence ID" value="NZ_CP026652.1"/>
</dbReference>
<evidence type="ECO:0000259" key="3">
    <source>
        <dbReference type="SMART" id="SM00822"/>
    </source>
</evidence>
<organism evidence="4 5">
    <name type="scientific">Streptomyces dengpaensis</name>
    <dbReference type="NCBI Taxonomy" id="2049881"/>
    <lineage>
        <taxon>Bacteria</taxon>
        <taxon>Bacillati</taxon>
        <taxon>Actinomycetota</taxon>
        <taxon>Actinomycetes</taxon>
        <taxon>Kitasatosporales</taxon>
        <taxon>Streptomycetaceae</taxon>
        <taxon>Streptomyces</taxon>
    </lineage>
</organism>
<dbReference type="InterPro" id="IPR020904">
    <property type="entry name" value="Sc_DH/Rdtase_CS"/>
</dbReference>
<dbReference type="Proteomes" id="UP000238413">
    <property type="component" value="Chromosome"/>
</dbReference>
<name>A0ABM6STV0_9ACTN</name>
<dbReference type="CDD" id="cd05233">
    <property type="entry name" value="SDR_c"/>
    <property type="match status" value="1"/>
</dbReference>
<dbReference type="PROSITE" id="PS00061">
    <property type="entry name" value="ADH_SHORT"/>
    <property type="match status" value="1"/>
</dbReference>
<dbReference type="Gene3D" id="3.40.50.1820">
    <property type="entry name" value="alpha/beta hydrolase"/>
    <property type="match status" value="1"/>
</dbReference>
<accession>A0ABM6STV0</accession>
<dbReference type="EMBL" id="CP026652">
    <property type="protein sequence ID" value="AVH57735.1"/>
    <property type="molecule type" value="Genomic_DNA"/>
</dbReference>
<feature type="domain" description="Ketoreductase" evidence="3">
    <location>
        <begin position="317"/>
        <end position="498"/>
    </location>
</feature>
<evidence type="ECO:0000256" key="2">
    <source>
        <dbReference type="ARBA" id="ARBA00023002"/>
    </source>
</evidence>
<gene>
    <name evidence="4" type="ORF">C4B68_20345</name>
</gene>